<keyword evidence="6 10" id="KW-0408">Iron</keyword>
<evidence type="ECO:0000256" key="10">
    <source>
        <dbReference type="HAMAP-Rule" id="MF_03101"/>
    </source>
</evidence>
<dbReference type="InterPro" id="IPR011989">
    <property type="entry name" value="ARM-like"/>
</dbReference>
<evidence type="ECO:0000256" key="4">
    <source>
        <dbReference type="ARBA" id="ARBA00022737"/>
    </source>
</evidence>
<dbReference type="EC" id="1.14.99.29" evidence="10"/>
<reference evidence="12" key="1">
    <citation type="submission" date="2025-08" db="UniProtKB">
        <authorList>
            <consortium name="RefSeq"/>
        </authorList>
    </citation>
    <scope>IDENTIFICATION</scope>
    <source>
        <tissue evidence="12">Blood</tissue>
    </source>
</reference>
<keyword evidence="11" id="KW-1185">Reference proteome</keyword>
<comment type="catalytic activity">
    <reaction evidence="1 10">
        <text>[eIF5A protein]-deoxyhypusine + AH2 + O2 = [eIF5A protein]-hypusine + A + H2O</text>
        <dbReference type="Rhea" id="RHEA:14101"/>
        <dbReference type="Rhea" id="RHEA-COMP:10144"/>
        <dbReference type="Rhea" id="RHEA-COMP:12592"/>
        <dbReference type="ChEBI" id="CHEBI:13193"/>
        <dbReference type="ChEBI" id="CHEBI:15377"/>
        <dbReference type="ChEBI" id="CHEBI:15379"/>
        <dbReference type="ChEBI" id="CHEBI:17499"/>
        <dbReference type="ChEBI" id="CHEBI:82657"/>
        <dbReference type="ChEBI" id="CHEBI:91175"/>
        <dbReference type="EC" id="1.14.99.29"/>
    </reaction>
</comment>
<dbReference type="PANTHER" id="PTHR12697">
    <property type="entry name" value="PBS LYASE HEAT-LIKE PROTEIN"/>
    <property type="match status" value="1"/>
</dbReference>
<accession>A0ABM4PN91</accession>
<protein>
    <recommendedName>
        <fullName evidence="10">Deoxyhypusine hydroxylase</fullName>
        <shortName evidence="10">DOHH</shortName>
        <ecNumber evidence="10">1.14.99.29</ecNumber>
    </recommendedName>
    <alternativeName>
        <fullName evidence="10">Deoxyhypusine dioxygenase</fullName>
    </alternativeName>
    <alternativeName>
        <fullName evidence="10">Deoxyhypusine monooxygenase</fullName>
    </alternativeName>
</protein>
<keyword evidence="5 10" id="KW-0560">Oxidoreductase</keyword>
<comment type="function">
    <text evidence="9">Catalyzes the hydroxylation of the N(6)-(4-aminobutyl)-L-lysine intermediate produced by deoxyhypusine synthase/DHPS on a critical lysine of the eukaryotic translation initiation factor 5A/eIF-5A. This is the second step of the post-translational modification of that lysine into an unusual amino acid residue named hypusine. Hypusination is unique to mature eIF-5A factor and is essential for its function.</text>
</comment>
<dbReference type="SUPFAM" id="SSF48371">
    <property type="entry name" value="ARM repeat"/>
    <property type="match status" value="1"/>
</dbReference>
<dbReference type="GeneID" id="103540282"/>
<comment type="cofactor">
    <cofactor evidence="10">
        <name>Fe(2+)</name>
        <dbReference type="ChEBI" id="CHEBI:29033"/>
    </cofactor>
    <text evidence="10">Binds 2 Fe(2+) ions per subunit.</text>
</comment>
<evidence type="ECO:0000256" key="9">
    <source>
        <dbReference type="ARBA" id="ARBA00045876"/>
    </source>
</evidence>
<keyword evidence="4" id="KW-0677">Repeat</keyword>
<comment type="pathway">
    <text evidence="2 10">Protein modification; eIF5A hypusination.</text>
</comment>
<feature type="binding site" evidence="10">
    <location>
        <position position="160"/>
    </location>
    <ligand>
        <name>Fe cation</name>
        <dbReference type="ChEBI" id="CHEBI:24875"/>
        <label>1</label>
    </ligand>
</feature>
<dbReference type="Pfam" id="PF13646">
    <property type="entry name" value="HEAT_2"/>
    <property type="match status" value="2"/>
</dbReference>
<keyword evidence="7 10" id="KW-0503">Monooxygenase</keyword>
<feature type="binding site" evidence="10">
    <location>
        <position position="312"/>
    </location>
    <ligand>
        <name>Fe cation</name>
        <dbReference type="ChEBI" id="CHEBI:24875"/>
        <label>2</label>
    </ligand>
</feature>
<feature type="binding site" evidence="10">
    <location>
        <position position="345"/>
    </location>
    <ligand>
        <name>Fe cation</name>
        <dbReference type="ChEBI" id="CHEBI:24875"/>
        <label>2</label>
    </ligand>
</feature>
<evidence type="ECO:0000256" key="2">
    <source>
        <dbReference type="ARBA" id="ARBA00005041"/>
    </source>
</evidence>
<evidence type="ECO:0000256" key="7">
    <source>
        <dbReference type="ARBA" id="ARBA00023033"/>
    </source>
</evidence>
<dbReference type="Proteomes" id="UP001652662">
    <property type="component" value="Chromosome 6"/>
</dbReference>
<evidence type="ECO:0000256" key="3">
    <source>
        <dbReference type="ARBA" id="ARBA00022723"/>
    </source>
</evidence>
<dbReference type="RefSeq" id="XP_070478657.1">
    <property type="nucleotide sequence ID" value="XM_070622556.1"/>
</dbReference>
<evidence type="ECO:0000313" key="11">
    <source>
        <dbReference type="Proteomes" id="UP001652662"/>
    </source>
</evidence>
<evidence type="ECO:0000256" key="5">
    <source>
        <dbReference type="ARBA" id="ARBA00023002"/>
    </source>
</evidence>
<keyword evidence="3 10" id="KW-0479">Metal-binding</keyword>
<dbReference type="InterPro" id="IPR004155">
    <property type="entry name" value="PBS_lyase_HEAT"/>
</dbReference>
<dbReference type="InterPro" id="IPR016024">
    <property type="entry name" value="ARM-type_fold"/>
</dbReference>
<evidence type="ECO:0000313" key="12">
    <source>
        <dbReference type="RefSeq" id="XP_070478657.1"/>
    </source>
</evidence>
<dbReference type="PANTHER" id="PTHR12697:SF5">
    <property type="entry name" value="DEOXYHYPUSINE HYDROXYLASE"/>
    <property type="match status" value="1"/>
</dbReference>
<comment type="function">
    <text evidence="10">Catalyzes the hydroxylation of the N(6)-(4-aminobutyl)-L-lysine intermediate to form hypusine, an essential post-translational modification only found in mature eIF-5A factor.</text>
</comment>
<dbReference type="SMART" id="SM00567">
    <property type="entry name" value="EZ_HEAT"/>
    <property type="match status" value="6"/>
</dbReference>
<evidence type="ECO:0000256" key="1">
    <source>
        <dbReference type="ARBA" id="ARBA00000068"/>
    </source>
</evidence>
<sequence length="416" mass="44225">MSLDSACCVSVSAGTGAHSRFRVSPRRGDFDWTPPPRGAALVPSGQVTWAPRWRLPERAASVAVCEAAAAAAAGARCGAGPGGRARRVLVPGRAHGRRSGAGAMVTEQEVEAIGRSLVDPQQPLQARFRALFTLRGLGGPAAIAWISRAFDDDSALLKHELAYCLGQLQDPRAVPVLVDVLRDTRQEPMVRHEAGEALGAIGSPEVLEVLKEFEADPVVEVAETCQLAVRRLEWLQQRGGAPAPEGPYLSVDPAPPAEERDVGRLRAALLDEARPLFDRYRAMFALRDTGGEEAALALAEGLRCGSALFRHEVGYVLGQLQHEAAVPALAAALARRAESPMVRHECAEALGAIARPACLAALRAHAGDPERVVRESCAVALDLYAHESGAAFQYADGLERLRAPPPDPDPGPDPRI</sequence>
<dbReference type="InterPro" id="IPR027517">
    <property type="entry name" value="Deoxyhypusine_hydroxylase"/>
</dbReference>
<gene>
    <name evidence="10 12" type="primary">DOHH</name>
</gene>
<feature type="binding site" evidence="10">
    <location>
        <position position="311"/>
    </location>
    <ligand>
        <name>Fe cation</name>
        <dbReference type="ChEBI" id="CHEBI:24875"/>
        <label>2</label>
    </ligand>
</feature>
<evidence type="ECO:0000256" key="8">
    <source>
        <dbReference type="ARBA" id="ARBA00023256"/>
    </source>
</evidence>
<evidence type="ECO:0000256" key="6">
    <source>
        <dbReference type="ARBA" id="ARBA00023004"/>
    </source>
</evidence>
<organism evidence="11 12">
    <name type="scientific">Equus przewalskii</name>
    <name type="common">Przewalski's horse</name>
    <name type="synonym">Equus caballus przewalskii</name>
    <dbReference type="NCBI Taxonomy" id="9798"/>
    <lineage>
        <taxon>Eukaryota</taxon>
        <taxon>Metazoa</taxon>
        <taxon>Chordata</taxon>
        <taxon>Craniata</taxon>
        <taxon>Vertebrata</taxon>
        <taxon>Euteleostomi</taxon>
        <taxon>Mammalia</taxon>
        <taxon>Eutheria</taxon>
        <taxon>Laurasiatheria</taxon>
        <taxon>Perissodactyla</taxon>
        <taxon>Equidae</taxon>
        <taxon>Equus</taxon>
    </lineage>
</organism>
<feature type="binding site" evidence="10">
    <location>
        <position position="193"/>
    </location>
    <ligand>
        <name>Fe cation</name>
        <dbReference type="ChEBI" id="CHEBI:24875"/>
        <label>1</label>
    </ligand>
</feature>
<dbReference type="Gene3D" id="1.25.10.10">
    <property type="entry name" value="Leucine-rich Repeat Variant"/>
    <property type="match status" value="2"/>
</dbReference>
<comment type="similarity">
    <text evidence="10">Belongs to the deoxyhypusine hydroxylase family.</text>
</comment>
<proteinExistence type="inferred from homology"/>
<feature type="binding site" evidence="10">
    <location>
        <position position="192"/>
    </location>
    <ligand>
        <name>Fe cation</name>
        <dbReference type="ChEBI" id="CHEBI:24875"/>
        <label>1</label>
    </ligand>
</feature>
<keyword evidence="8 10" id="KW-0386">Hypusine biosynthesis</keyword>
<name>A0ABM4PN91_EQUPR</name>
<dbReference type="HAMAP" id="MF_03101">
    <property type="entry name" value="Deoxyhypusine_hydroxylase"/>
    <property type="match status" value="1"/>
</dbReference>
<feature type="binding site" evidence="10">
    <location>
        <position position="344"/>
    </location>
    <ligand>
        <name>Fe cation</name>
        <dbReference type="ChEBI" id="CHEBI:24875"/>
        <label>2</label>
    </ligand>
</feature>
<feature type="binding site" evidence="10">
    <location>
        <position position="159"/>
    </location>
    <ligand>
        <name>Fe cation</name>
        <dbReference type="ChEBI" id="CHEBI:24875"/>
        <label>1</label>
    </ligand>
</feature>